<gene>
    <name evidence="2" type="ORF">HMH06_10575</name>
</gene>
<evidence type="ECO:0000259" key="1">
    <source>
        <dbReference type="Pfam" id="PF13936"/>
    </source>
</evidence>
<sequence>MQHNKLLIYCCYEPNYTRLTLQEGFKIEKYLDQKLSISSIAILLNRNKSTTSREVKKFKKKVLRCFYFTSNCL</sequence>
<dbReference type="EMBL" id="JABFOQ010000027">
    <property type="protein sequence ID" value="NOJ76269.1"/>
    <property type="molecule type" value="Genomic_DNA"/>
</dbReference>
<feature type="domain" description="Transposase IS30-like HTH" evidence="1">
    <location>
        <begin position="16"/>
        <end position="57"/>
    </location>
</feature>
<evidence type="ECO:0000313" key="2">
    <source>
        <dbReference type="EMBL" id="NOJ76269.1"/>
    </source>
</evidence>
<evidence type="ECO:0000313" key="3">
    <source>
        <dbReference type="Proteomes" id="UP000580344"/>
    </source>
</evidence>
<dbReference type="Proteomes" id="UP000580344">
    <property type="component" value="Unassembled WGS sequence"/>
</dbReference>
<dbReference type="InterPro" id="IPR025246">
    <property type="entry name" value="IS30-like_HTH"/>
</dbReference>
<accession>A0ABX1WNM4</accession>
<name>A0ABX1WNM4_9FLAO</name>
<protein>
    <submittedName>
        <fullName evidence="2">Helix-turn-helix domain-containing protein</fullName>
    </submittedName>
</protein>
<proteinExistence type="predicted"/>
<comment type="caution">
    <text evidence="2">The sequence shown here is derived from an EMBL/GenBank/DDBJ whole genome shotgun (WGS) entry which is preliminary data.</text>
</comment>
<dbReference type="Pfam" id="PF13936">
    <property type="entry name" value="HTH_38"/>
    <property type="match status" value="1"/>
</dbReference>
<keyword evidence="3" id="KW-1185">Reference proteome</keyword>
<reference evidence="2 3" key="1">
    <citation type="submission" date="2020-05" db="EMBL/GenBank/DDBJ databases">
        <title>Tigecycline resistant gene in Empedobacter stercoris.</title>
        <authorList>
            <person name="Chen Y."/>
            <person name="Cheng Y."/>
            <person name="Zhou K."/>
        </authorList>
    </citation>
    <scope>NUCLEOTIDE SEQUENCE [LARGE SCALE GENOMIC DNA]</scope>
    <source>
        <strain evidence="2 3">ES202</strain>
    </source>
</reference>
<organism evidence="2 3">
    <name type="scientific">Empedobacter stercoris</name>
    <dbReference type="NCBI Taxonomy" id="1628248"/>
    <lineage>
        <taxon>Bacteria</taxon>
        <taxon>Pseudomonadati</taxon>
        <taxon>Bacteroidota</taxon>
        <taxon>Flavobacteriia</taxon>
        <taxon>Flavobacteriales</taxon>
        <taxon>Weeksellaceae</taxon>
        <taxon>Empedobacter</taxon>
    </lineage>
</organism>